<dbReference type="PANTHER" id="PTHR34595:SF2">
    <property type="entry name" value="BLR2978 PROTEIN"/>
    <property type="match status" value="1"/>
</dbReference>
<organism evidence="3 4">
    <name type="scientific">Aeromicrobium wangtongii</name>
    <dbReference type="NCBI Taxonomy" id="2969247"/>
    <lineage>
        <taxon>Bacteria</taxon>
        <taxon>Bacillati</taxon>
        <taxon>Actinomycetota</taxon>
        <taxon>Actinomycetes</taxon>
        <taxon>Propionibacteriales</taxon>
        <taxon>Nocardioidaceae</taxon>
        <taxon>Aeromicrobium</taxon>
    </lineage>
</organism>
<protein>
    <submittedName>
        <fullName evidence="3">Circularly permuted type 2 ATP-grasp protein</fullName>
    </submittedName>
</protein>
<feature type="domain" description="DUF403" evidence="1">
    <location>
        <begin position="494"/>
        <end position="802"/>
    </location>
</feature>
<proteinExistence type="predicted"/>
<feature type="domain" description="Circularly permuted ATP-grasp type 2" evidence="2">
    <location>
        <begin position="86"/>
        <end position="453"/>
    </location>
</feature>
<dbReference type="Proteomes" id="UP001316184">
    <property type="component" value="Chromosome"/>
</dbReference>
<keyword evidence="4" id="KW-1185">Reference proteome</keyword>
<gene>
    <name evidence="3" type="ORF">NQV15_11615</name>
</gene>
<evidence type="ECO:0000313" key="4">
    <source>
        <dbReference type="Proteomes" id="UP001316184"/>
    </source>
</evidence>
<name>A0ABY5M609_9ACTN</name>
<accession>A0ABY5M609</accession>
<sequence>MTALRDYSSAVTQPTLTGAPARHDEVVAPDGTLRPAWRLLAERAVQLTGPDLQRIGGDIERFLANDGVTYTPPEQEPGPWRLDAFPLVIEAAEWAPLEVGLAQRTELLNAILVDLYGPQRLLSSGVLPPAVVFSHRGFLRVAARASTRDRHPLLLAAADLGRNAAGDWQVLADRAQAPSGIGFAMENRRVISRVLPELYRQAGLHRMAPFFQALRATLIDSAPGHASNPRVVVLSPGTHSETAYDQAFIASSLGFPLVEGSDLVMRQGAVWMRVFDRLERVDVILRRVDADWSDALELRKGSQLGVSGLSEAVRRGTVRVVNGLGAGVLENPGMLPYMSAMCELLLDEPLRLPSVQTYWTGDPRSMAYVLDHLDGLMIRSIDGSVDVDDLPSARRAELIRAEPHRFVGQELLPLSQSPTLGDRGLQPSALTLRTFTLRYGSTYRPLVGGLATVQDGSPRPSSKDVWVLKDRPDDPDQGLVDVLPLTNVRAPAAMVPRVLEDMFWFGRYAERAEDMLRLVLTAHASAEDFRSRPHSAGGASLAVLMSTIDRLSPSRHGADELDENFRSLLLDVHRPGSVAQSISALRDAAQSVRDQLSPDAWQAFSWTERASATLSAYRYSHQVSESAGQMLTGILSLQGVTANMMRDPAWRMICTGRAVERGLQLCHLLGATTTVRRGIDVDRDVNNAVLVAAESAVTHRRRYRGYVRVSGVLDLLLADVDNPRSLAAGIAELRQHLSAMPGSTGSTRPERLLDDLAEELDRADLALLTAVEGERRPHLDRFLTGYLGQLTRFADAVGALHFAPGPVPRSFGFATVSE</sequence>
<dbReference type="PANTHER" id="PTHR34595">
    <property type="entry name" value="BLR5612 PROTEIN"/>
    <property type="match status" value="1"/>
</dbReference>
<dbReference type="EMBL" id="CP102173">
    <property type="protein sequence ID" value="UUP12501.1"/>
    <property type="molecule type" value="Genomic_DNA"/>
</dbReference>
<dbReference type="Pfam" id="PF04168">
    <property type="entry name" value="Alpha-E"/>
    <property type="match status" value="1"/>
</dbReference>
<dbReference type="Gene3D" id="3.40.50.11290">
    <property type="match status" value="1"/>
</dbReference>
<dbReference type="Pfam" id="PF14403">
    <property type="entry name" value="CP_ATPgrasp_2"/>
    <property type="match status" value="1"/>
</dbReference>
<evidence type="ECO:0000313" key="3">
    <source>
        <dbReference type="EMBL" id="UUP12501.1"/>
    </source>
</evidence>
<dbReference type="InterPro" id="IPR025841">
    <property type="entry name" value="CP_ATPgrasp_2"/>
</dbReference>
<evidence type="ECO:0000259" key="2">
    <source>
        <dbReference type="Pfam" id="PF14403"/>
    </source>
</evidence>
<evidence type="ECO:0000259" key="1">
    <source>
        <dbReference type="Pfam" id="PF04168"/>
    </source>
</evidence>
<dbReference type="InterPro" id="IPR007296">
    <property type="entry name" value="DUF403"/>
</dbReference>
<dbReference type="InterPro" id="IPR051680">
    <property type="entry name" value="ATP-dep_Glu-Cys_Ligase-2"/>
</dbReference>
<dbReference type="RefSeq" id="WP_232400024.1">
    <property type="nucleotide sequence ID" value="NZ_CP102173.1"/>
</dbReference>
<reference evidence="3 4" key="1">
    <citation type="submission" date="2022-08" db="EMBL/GenBank/DDBJ databases">
        <title>novel species in genus Aeromicrobium.</title>
        <authorList>
            <person name="Ye L."/>
        </authorList>
    </citation>
    <scope>NUCLEOTIDE SEQUENCE [LARGE SCALE GENOMIC DNA]</scope>
    <source>
        <strain evidence="4">zg-Y1379</strain>
    </source>
</reference>
<dbReference type="SUPFAM" id="SSF56059">
    <property type="entry name" value="Glutathione synthetase ATP-binding domain-like"/>
    <property type="match status" value="1"/>
</dbReference>